<comment type="similarity">
    <text evidence="2">Belongs to the class-V pyridoxal-phosphate-dependent aminotransferase family. NifS/IscS subfamily.</text>
</comment>
<dbReference type="KEGG" id="bgt:106052915"/>
<dbReference type="Gene3D" id="3.40.640.10">
    <property type="entry name" value="Type I PLP-dependent aspartate aminotransferase-like (Major domain)"/>
    <property type="match status" value="1"/>
</dbReference>
<evidence type="ECO:0000313" key="4">
    <source>
        <dbReference type="EnsemblMetazoa" id="BGLB024353-PA"/>
    </source>
</evidence>
<evidence type="ECO:0000256" key="1">
    <source>
        <dbReference type="ARBA" id="ARBA00001933"/>
    </source>
</evidence>
<dbReference type="EnsemblMetazoa" id="BGLB024353-RA">
    <property type="protein sequence ID" value="BGLB024353-PA"/>
    <property type="gene ID" value="BGLB024353"/>
</dbReference>
<dbReference type="PANTHER" id="PTHR11601">
    <property type="entry name" value="CYSTEINE DESULFURYLASE FAMILY MEMBER"/>
    <property type="match status" value="1"/>
</dbReference>
<evidence type="ECO:0000259" key="3">
    <source>
        <dbReference type="Pfam" id="PF00266"/>
    </source>
</evidence>
<dbReference type="Pfam" id="PF00266">
    <property type="entry name" value="Aminotran_5"/>
    <property type="match status" value="1"/>
</dbReference>
<accession>A0A2C9KWP7</accession>
<comment type="cofactor">
    <cofactor evidence="1">
        <name>pyridoxal 5'-phosphate</name>
        <dbReference type="ChEBI" id="CHEBI:597326"/>
    </cofactor>
</comment>
<evidence type="ECO:0000256" key="2">
    <source>
        <dbReference type="ARBA" id="ARBA00006490"/>
    </source>
</evidence>
<dbReference type="InterPro" id="IPR015421">
    <property type="entry name" value="PyrdxlP-dep_Trfase_major"/>
</dbReference>
<dbReference type="PANTHER" id="PTHR11601:SF34">
    <property type="entry name" value="CYSTEINE DESULFURASE"/>
    <property type="match status" value="1"/>
</dbReference>
<dbReference type="InterPro" id="IPR015424">
    <property type="entry name" value="PyrdxlP-dep_Trfase"/>
</dbReference>
<dbReference type="Proteomes" id="UP000076420">
    <property type="component" value="Unassembled WGS sequence"/>
</dbReference>
<feature type="domain" description="Aminotransferase class V" evidence="3">
    <location>
        <begin position="10"/>
        <end position="125"/>
    </location>
</feature>
<dbReference type="AlphaFoldDB" id="A0A2C9KWP7"/>
<proteinExistence type="inferred from homology"/>
<dbReference type="SUPFAM" id="SSF53383">
    <property type="entry name" value="PLP-dependent transferases"/>
    <property type="match status" value="1"/>
</dbReference>
<name>A0A2C9KWP7_BIOGL</name>
<organism evidence="4 5">
    <name type="scientific">Biomphalaria glabrata</name>
    <name type="common">Bloodfluke planorb</name>
    <name type="synonym">Freshwater snail</name>
    <dbReference type="NCBI Taxonomy" id="6526"/>
    <lineage>
        <taxon>Eukaryota</taxon>
        <taxon>Metazoa</taxon>
        <taxon>Spiralia</taxon>
        <taxon>Lophotrochozoa</taxon>
        <taxon>Mollusca</taxon>
        <taxon>Gastropoda</taxon>
        <taxon>Heterobranchia</taxon>
        <taxon>Euthyneura</taxon>
        <taxon>Panpulmonata</taxon>
        <taxon>Hygrophila</taxon>
        <taxon>Lymnaeoidea</taxon>
        <taxon>Planorbidae</taxon>
        <taxon>Biomphalaria</taxon>
    </lineage>
</organism>
<reference evidence="4" key="1">
    <citation type="submission" date="2020-05" db="UniProtKB">
        <authorList>
            <consortium name="EnsemblMetazoa"/>
        </authorList>
    </citation>
    <scope>IDENTIFICATION</scope>
    <source>
        <strain evidence="4">BB02</strain>
    </source>
</reference>
<dbReference type="STRING" id="6526.A0A2C9KWP7"/>
<protein>
    <recommendedName>
        <fullName evidence="3">Aminotransferase class V domain-containing protein</fullName>
    </recommendedName>
</protein>
<evidence type="ECO:0000313" key="5">
    <source>
        <dbReference type="Proteomes" id="UP000076420"/>
    </source>
</evidence>
<gene>
    <name evidence="4" type="primary">106052915</name>
</gene>
<sequence>MKGLVGYKKIISSIEHLSIINSAQNAIKISVTQNGIIDINELERELSNNANNKILVSIMLANNVTGVIQPIKEIVQIAKKYNAIVHTDVAQGVGKIKVNFENLGSDAITLSAHKFGGIKGCGALI</sequence>
<dbReference type="VEuPathDB" id="VectorBase:BGLB024353"/>
<dbReference type="InterPro" id="IPR000192">
    <property type="entry name" value="Aminotrans_V_dom"/>
</dbReference>